<reference evidence="3" key="1">
    <citation type="submission" date="2015-12" db="EMBL/GenBank/DDBJ databases">
        <title>Complete genome sequences of two moderately thermophilic Paenibacillus species.</title>
        <authorList>
            <person name="Butler R.III."/>
            <person name="Wang J."/>
            <person name="Stark B.C."/>
            <person name="Pombert J.-F."/>
        </authorList>
    </citation>
    <scope>NUCLEOTIDE SEQUENCE [LARGE SCALE GENOMIC DNA]</scope>
    <source>
        <strain evidence="3">32O-Y</strain>
    </source>
</reference>
<evidence type="ECO:0000313" key="2">
    <source>
        <dbReference type="EMBL" id="ALS22233.1"/>
    </source>
</evidence>
<sequence>MELEFALYVFIGLVTIMVASMVYTAVCFYRLSKSMKTKK</sequence>
<keyword evidence="1" id="KW-0812">Transmembrane</keyword>
<organism evidence="2 3">
    <name type="scientific">Paenibacillus naphthalenovorans</name>
    <dbReference type="NCBI Taxonomy" id="162209"/>
    <lineage>
        <taxon>Bacteria</taxon>
        <taxon>Bacillati</taxon>
        <taxon>Bacillota</taxon>
        <taxon>Bacilli</taxon>
        <taxon>Bacillales</taxon>
        <taxon>Paenibacillaceae</taxon>
        <taxon>Paenibacillus</taxon>
    </lineage>
</organism>
<dbReference type="Proteomes" id="UP000061660">
    <property type="component" value="Chromosome"/>
</dbReference>
<name>A0A0U2U785_9BACL</name>
<keyword evidence="1" id="KW-0472">Membrane</keyword>
<dbReference type="PATRIC" id="fig|162209.4.peg.1970"/>
<keyword evidence="3" id="KW-1185">Reference proteome</keyword>
<reference evidence="2 3" key="2">
    <citation type="journal article" date="2016" name="Genome Announc.">
        <title>Complete Genome Sequences of Two Interactive Moderate Thermophiles, Paenibacillus napthalenovorans 32O-Y and Paenibacillus sp. 32O-W.</title>
        <authorList>
            <person name="Butler R.R.III."/>
            <person name="Wang J."/>
            <person name="Stark B.C."/>
            <person name="Pombert J.F."/>
        </authorList>
    </citation>
    <scope>NUCLEOTIDE SEQUENCE [LARGE SCALE GENOMIC DNA]</scope>
    <source>
        <strain evidence="2 3">32O-Y</strain>
    </source>
</reference>
<evidence type="ECO:0000313" key="3">
    <source>
        <dbReference type="Proteomes" id="UP000061660"/>
    </source>
</evidence>
<dbReference type="AlphaFoldDB" id="A0A0U2U785"/>
<dbReference type="EMBL" id="CP013652">
    <property type="protein sequence ID" value="ALS22233.1"/>
    <property type="molecule type" value="Genomic_DNA"/>
</dbReference>
<keyword evidence="1" id="KW-1133">Transmembrane helix</keyword>
<gene>
    <name evidence="2" type="ORF">IJ22_18590</name>
</gene>
<accession>A0A0U2U785</accession>
<feature type="transmembrane region" description="Helical" evidence="1">
    <location>
        <begin position="6"/>
        <end position="29"/>
    </location>
</feature>
<evidence type="ECO:0000256" key="1">
    <source>
        <dbReference type="SAM" id="Phobius"/>
    </source>
</evidence>
<dbReference type="KEGG" id="pnp:IJ22_18590"/>
<proteinExistence type="predicted"/>
<protein>
    <submittedName>
        <fullName evidence="2">Uncharacterized protein</fullName>
    </submittedName>
</protein>
<dbReference type="STRING" id="162209.IJ22_18590"/>